<sequence>MSGGVTGAQDLLLAETLGLAMARRAADILDRHRLALTSGGAADKAAATGTEGGTAGADDAQFAADNAIFTAVLDAANECLGRFDTRPADERWCDALLQVIHLGQLAPFAWGDRTPDSPNVPEWRL</sequence>
<dbReference type="Proteomes" id="UP000460272">
    <property type="component" value="Unassembled WGS sequence"/>
</dbReference>
<proteinExistence type="predicted"/>
<keyword evidence="2" id="KW-1185">Reference proteome</keyword>
<organism evidence="1 2">
    <name type="scientific">Trebonia kvetii</name>
    <dbReference type="NCBI Taxonomy" id="2480626"/>
    <lineage>
        <taxon>Bacteria</taxon>
        <taxon>Bacillati</taxon>
        <taxon>Actinomycetota</taxon>
        <taxon>Actinomycetes</taxon>
        <taxon>Streptosporangiales</taxon>
        <taxon>Treboniaceae</taxon>
        <taxon>Trebonia</taxon>
    </lineage>
</organism>
<dbReference type="AlphaFoldDB" id="A0A6P2C1R2"/>
<accession>A0A6P2C1R2</accession>
<name>A0A6P2C1R2_9ACTN</name>
<evidence type="ECO:0000313" key="1">
    <source>
        <dbReference type="EMBL" id="TVZ03403.1"/>
    </source>
</evidence>
<comment type="caution">
    <text evidence="1">The sequence shown here is derived from an EMBL/GenBank/DDBJ whole genome shotgun (WGS) entry which is preliminary data.</text>
</comment>
<dbReference type="RefSeq" id="WP_145856136.1">
    <property type="nucleotide sequence ID" value="NZ_RPFW01000004.1"/>
</dbReference>
<dbReference type="EMBL" id="RPFW01000004">
    <property type="protein sequence ID" value="TVZ03403.1"/>
    <property type="molecule type" value="Genomic_DNA"/>
</dbReference>
<evidence type="ECO:0000313" key="2">
    <source>
        <dbReference type="Proteomes" id="UP000460272"/>
    </source>
</evidence>
<gene>
    <name evidence="1" type="ORF">EAS64_23685</name>
</gene>
<reference evidence="1 2" key="1">
    <citation type="submission" date="2018-11" db="EMBL/GenBank/DDBJ databases">
        <title>Trebonia kvetii gen.nov., sp.nov., a novel acidophilic actinobacterium, and proposal of the new actinobacterial family Treboniaceae fam. nov.</title>
        <authorList>
            <person name="Rapoport D."/>
            <person name="Sagova-Mareckova M."/>
            <person name="Sedlacek I."/>
            <person name="Provaznik J."/>
            <person name="Kralova S."/>
            <person name="Pavlinic D."/>
            <person name="Benes V."/>
            <person name="Kopecky J."/>
        </authorList>
    </citation>
    <scope>NUCLEOTIDE SEQUENCE [LARGE SCALE GENOMIC DNA]</scope>
    <source>
        <strain evidence="1 2">15Tr583</strain>
    </source>
</reference>
<protein>
    <submittedName>
        <fullName evidence="1">Uncharacterized protein</fullName>
    </submittedName>
</protein>